<dbReference type="EMBL" id="APML01000054">
    <property type="protein sequence ID" value="ENH96264.1"/>
    <property type="molecule type" value="Genomic_DNA"/>
</dbReference>
<reference evidence="3 4" key="1">
    <citation type="submission" date="2013-03" db="EMBL/GenBank/DDBJ databases">
        <title>Draft genome sequence of Gracibacillus halophilus YIM-C55.5, a moderately halophilic and thermophilic organism from the Xiaochaidamu salt lake.</title>
        <authorList>
            <person name="Sugumar T."/>
            <person name="Polireddy D.R."/>
            <person name="Antony A."/>
            <person name="Madhava Y.R."/>
            <person name="Sivakumar N."/>
        </authorList>
    </citation>
    <scope>NUCLEOTIDE SEQUENCE [LARGE SCALE GENOMIC DNA]</scope>
    <source>
        <strain evidence="3 4">YIM-C55.5</strain>
    </source>
</reference>
<accession>N4WAF6</accession>
<keyword evidence="2" id="KW-0472">Membrane</keyword>
<dbReference type="Proteomes" id="UP000012283">
    <property type="component" value="Unassembled WGS sequence"/>
</dbReference>
<keyword evidence="2" id="KW-1133">Transmembrane helix</keyword>
<keyword evidence="2" id="KW-0812">Transmembrane</keyword>
<feature type="transmembrane region" description="Helical" evidence="2">
    <location>
        <begin position="51"/>
        <end position="72"/>
    </location>
</feature>
<feature type="transmembrane region" description="Helical" evidence="2">
    <location>
        <begin position="411"/>
        <end position="433"/>
    </location>
</feature>
<feature type="region of interest" description="Disordered" evidence="1">
    <location>
        <begin position="554"/>
        <end position="578"/>
    </location>
</feature>
<dbReference type="OrthoDB" id="8481281at2"/>
<keyword evidence="4" id="KW-1185">Reference proteome</keyword>
<feature type="transmembrane region" description="Helical" evidence="2">
    <location>
        <begin position="264"/>
        <end position="283"/>
    </location>
</feature>
<feature type="transmembrane region" description="Helical" evidence="2">
    <location>
        <begin position="191"/>
        <end position="209"/>
    </location>
</feature>
<proteinExistence type="predicted"/>
<gene>
    <name evidence="3" type="ORF">J416_11827</name>
</gene>
<evidence type="ECO:0000313" key="3">
    <source>
        <dbReference type="EMBL" id="ENH96264.1"/>
    </source>
</evidence>
<evidence type="ECO:0000256" key="1">
    <source>
        <dbReference type="SAM" id="MobiDB-lite"/>
    </source>
</evidence>
<feature type="transmembrane region" description="Helical" evidence="2">
    <location>
        <begin position="162"/>
        <end position="185"/>
    </location>
</feature>
<dbReference type="PATRIC" id="fig|1308866.3.peg.2390"/>
<feature type="transmembrane region" description="Helical" evidence="2">
    <location>
        <begin position="378"/>
        <end position="399"/>
    </location>
</feature>
<organism evidence="3 4">
    <name type="scientific">Gracilibacillus halophilus YIM-C55.5</name>
    <dbReference type="NCBI Taxonomy" id="1308866"/>
    <lineage>
        <taxon>Bacteria</taxon>
        <taxon>Bacillati</taxon>
        <taxon>Bacillota</taxon>
        <taxon>Bacilli</taxon>
        <taxon>Bacillales</taxon>
        <taxon>Bacillaceae</taxon>
        <taxon>Gracilibacillus</taxon>
    </lineage>
</organism>
<sequence length="578" mass="65588">MAFDYGSDSLDIKNPFKKEGLLYLVSGTVILFIGILSVFTLRANIAGNEQLIGWFNLMVCLVLVSGGVSYIAKGLIKISRFYVGRGIPTSLSKNQAKSEKHTSEPSVPYQSQTLEQMIVGRKNPTFKEPTSLLERAVYSMFPKFMFLPYAMRNFINLYIRKIGYSLIGFLFYVLALLSGTVGLTFLSQSSFANWMGIGLLLYLVVIWVFKPIRKKEVIQEKQLSQGQNGHIVWPIVLSVLLPTGIEVLLRQGITLPEAPFNPTFALVLFLLLMTLTFVVSLLLTRIRAEIAEPITETSEFREHWQENVHPKDFFRALDMEMMDLRYKEIPNRIYRELNPNLNMEGSMDKGSFAGDTIQETQPVYQEVDYPDSLQTFRLGSAIAGHLFVVVAAFLLYFAMPAELSLNGLFPSLLFPVILYVFGVSLLMLAHLYWGEIQFKSYLIHFQGEGTYSESKLSVGMSYDDSTRSENTVVRTSYTTYFLVSQIISSTQAQSGANAFRNARYVISLHKADNMMDHLVDRIKYFLADREFIASTVSEKDGKAMEQIFAINEAAASKQKHTDETEKEKRLNQKLHDHQ</sequence>
<evidence type="ECO:0000313" key="4">
    <source>
        <dbReference type="Proteomes" id="UP000012283"/>
    </source>
</evidence>
<feature type="transmembrane region" description="Helical" evidence="2">
    <location>
        <begin position="21"/>
        <end position="39"/>
    </location>
</feature>
<feature type="compositionally biased region" description="Basic and acidic residues" evidence="1">
    <location>
        <begin position="559"/>
        <end position="578"/>
    </location>
</feature>
<feature type="transmembrane region" description="Helical" evidence="2">
    <location>
        <begin position="230"/>
        <end position="249"/>
    </location>
</feature>
<protein>
    <submittedName>
        <fullName evidence="3">Uncharacterized protein</fullName>
    </submittedName>
</protein>
<dbReference type="eggNOG" id="ENOG502Z8BA">
    <property type="taxonomic scope" value="Bacteria"/>
</dbReference>
<comment type="caution">
    <text evidence="3">The sequence shown here is derived from an EMBL/GenBank/DDBJ whole genome shotgun (WGS) entry which is preliminary data.</text>
</comment>
<dbReference type="RefSeq" id="WP_003471608.1">
    <property type="nucleotide sequence ID" value="NZ_APML01000054.1"/>
</dbReference>
<name>N4WAF6_9BACI</name>
<evidence type="ECO:0000256" key="2">
    <source>
        <dbReference type="SAM" id="Phobius"/>
    </source>
</evidence>
<dbReference type="AlphaFoldDB" id="N4WAF6"/>